<dbReference type="Gene3D" id="3.30.70.1400">
    <property type="entry name" value="Aminomethyltransferase beta-barrel domains"/>
    <property type="match status" value="1"/>
</dbReference>
<evidence type="ECO:0000313" key="11">
    <source>
        <dbReference type="EMBL" id="SEN00753.1"/>
    </source>
</evidence>
<dbReference type="EMBL" id="FOAP01000028">
    <property type="protein sequence ID" value="SEN00753.1"/>
    <property type="molecule type" value="Genomic_DNA"/>
</dbReference>
<dbReference type="InterPro" id="IPR013977">
    <property type="entry name" value="GcvT_C"/>
</dbReference>
<keyword evidence="4 7" id="KW-0808">Transferase</keyword>
<dbReference type="Proteomes" id="UP000182719">
    <property type="component" value="Unassembled WGS sequence"/>
</dbReference>
<feature type="domain" description="Aminomethyltransferase C-terminal" evidence="10">
    <location>
        <begin position="283"/>
        <end position="361"/>
    </location>
</feature>
<evidence type="ECO:0000256" key="6">
    <source>
        <dbReference type="ARBA" id="ARBA00047665"/>
    </source>
</evidence>
<evidence type="ECO:0000259" key="10">
    <source>
        <dbReference type="Pfam" id="PF08669"/>
    </source>
</evidence>
<dbReference type="InterPro" id="IPR006222">
    <property type="entry name" value="GCVT_N"/>
</dbReference>
<evidence type="ECO:0000256" key="1">
    <source>
        <dbReference type="ARBA" id="ARBA00008609"/>
    </source>
</evidence>
<comment type="function">
    <text evidence="7">The glycine cleavage system catalyzes the degradation of glycine.</text>
</comment>
<name>A0A1H8D098_STIAU</name>
<dbReference type="PANTHER" id="PTHR43757:SF2">
    <property type="entry name" value="AMINOMETHYLTRANSFERASE, MITOCHONDRIAL"/>
    <property type="match status" value="1"/>
</dbReference>
<evidence type="ECO:0000259" key="9">
    <source>
        <dbReference type="Pfam" id="PF01571"/>
    </source>
</evidence>
<feature type="binding site" evidence="8">
    <location>
        <position position="196"/>
    </location>
    <ligand>
        <name>substrate</name>
    </ligand>
</feature>
<dbReference type="Gene3D" id="3.30.1360.120">
    <property type="entry name" value="Probable tRNA modification gtpase trme, domain 1"/>
    <property type="match status" value="1"/>
</dbReference>
<feature type="domain" description="GCVT N-terminal" evidence="9">
    <location>
        <begin position="8"/>
        <end position="263"/>
    </location>
</feature>
<dbReference type="FunFam" id="2.40.30.110:FF:000003">
    <property type="entry name" value="Aminomethyltransferase"/>
    <property type="match status" value="1"/>
</dbReference>
<dbReference type="NCBIfam" id="TIGR00528">
    <property type="entry name" value="gcvT"/>
    <property type="match status" value="1"/>
</dbReference>
<dbReference type="GO" id="GO:0008483">
    <property type="term" value="F:transaminase activity"/>
    <property type="evidence" value="ECO:0007669"/>
    <property type="project" value="UniProtKB-KW"/>
</dbReference>
<dbReference type="Gene3D" id="4.10.1250.10">
    <property type="entry name" value="Aminomethyltransferase fragment"/>
    <property type="match status" value="1"/>
</dbReference>
<evidence type="ECO:0000256" key="3">
    <source>
        <dbReference type="ARBA" id="ARBA00022576"/>
    </source>
</evidence>
<dbReference type="GO" id="GO:0005829">
    <property type="term" value="C:cytosol"/>
    <property type="evidence" value="ECO:0007669"/>
    <property type="project" value="TreeGrafter"/>
</dbReference>
<dbReference type="PIRSF" id="PIRSF006487">
    <property type="entry name" value="GcvT"/>
    <property type="match status" value="1"/>
</dbReference>
<accession>A0A1H8D098</accession>
<dbReference type="InterPro" id="IPR022903">
    <property type="entry name" value="GcvT_bac"/>
</dbReference>
<organism evidence="11 12">
    <name type="scientific">Stigmatella aurantiaca</name>
    <dbReference type="NCBI Taxonomy" id="41"/>
    <lineage>
        <taxon>Bacteria</taxon>
        <taxon>Pseudomonadati</taxon>
        <taxon>Myxococcota</taxon>
        <taxon>Myxococcia</taxon>
        <taxon>Myxococcales</taxon>
        <taxon>Cystobacterineae</taxon>
        <taxon>Archangiaceae</taxon>
        <taxon>Stigmatella</taxon>
    </lineage>
</organism>
<dbReference type="RefSeq" id="WP_075010743.1">
    <property type="nucleotide sequence ID" value="NZ_FOAP01000028.1"/>
</dbReference>
<dbReference type="AlphaFoldDB" id="A0A1H8D098"/>
<evidence type="ECO:0000256" key="8">
    <source>
        <dbReference type="PIRSR" id="PIRSR006487-1"/>
    </source>
</evidence>
<dbReference type="SUPFAM" id="SSF101790">
    <property type="entry name" value="Aminomethyltransferase beta-barrel domain"/>
    <property type="match status" value="1"/>
</dbReference>
<keyword evidence="12" id="KW-1185">Reference proteome</keyword>
<dbReference type="InterPro" id="IPR027266">
    <property type="entry name" value="TrmE/GcvT-like"/>
</dbReference>
<dbReference type="PANTHER" id="PTHR43757">
    <property type="entry name" value="AMINOMETHYLTRANSFERASE"/>
    <property type="match status" value="1"/>
</dbReference>
<proteinExistence type="inferred from homology"/>
<keyword evidence="11" id="KW-0489">Methyltransferase</keyword>
<evidence type="ECO:0000313" key="12">
    <source>
        <dbReference type="Proteomes" id="UP000182719"/>
    </source>
</evidence>
<reference evidence="12" key="1">
    <citation type="submission" date="2016-10" db="EMBL/GenBank/DDBJ databases">
        <authorList>
            <person name="Varghese N."/>
            <person name="Submissions S."/>
        </authorList>
    </citation>
    <scope>NUCLEOTIDE SEQUENCE [LARGE SCALE GENOMIC DNA]</scope>
    <source>
        <strain evidence="12">DSM 17044</strain>
    </source>
</reference>
<dbReference type="HAMAP" id="MF_00259">
    <property type="entry name" value="GcvT"/>
    <property type="match status" value="1"/>
</dbReference>
<dbReference type="Pfam" id="PF08669">
    <property type="entry name" value="GCV_T_C"/>
    <property type="match status" value="1"/>
</dbReference>
<dbReference type="SUPFAM" id="SSF103025">
    <property type="entry name" value="Folate-binding domain"/>
    <property type="match status" value="1"/>
</dbReference>
<protein>
    <recommendedName>
        <fullName evidence="2 7">Aminomethyltransferase</fullName>
        <ecNumber evidence="2 7">2.1.2.10</ecNumber>
    </recommendedName>
    <alternativeName>
        <fullName evidence="5 7">Glycine cleavage system T protein</fullName>
    </alternativeName>
</protein>
<dbReference type="InterPro" id="IPR006223">
    <property type="entry name" value="GcvT"/>
</dbReference>
<dbReference type="OrthoDB" id="9774591at2"/>
<dbReference type="Gene3D" id="2.40.30.110">
    <property type="entry name" value="Aminomethyltransferase beta-barrel domains"/>
    <property type="match status" value="1"/>
</dbReference>
<sequence length="363" mass="39362">MALRTPLNEAHRKLGARMVDFVGWDMPVQYSSVIAEHEAVRQAVGLFDVSHMGEIEFTGPGALETANRLISNDLARCQDGQALYAGLLTPEGTFVDDVVAYRFSPERIFICVNSSNRAKDFAWMSEHAQGVKPVDRSDEFAQIAVQGPKAEGLVQRLTKTEVSKARVDTYRFTEGEVAGVKCIISRTGYTGEDGFELYCAPDRAEALWNALLEAGQADGVKPCGLGARDSLRTEMKYALYGNDIDDAHTALEAGLGWIVKLDKAGGFTGKQALEKQKAEGVKRKLVGFELTGSGIPRHGYPILHEGQRVGEVTSGTMGPSVKKPIGMGYVPAALAAEGATFDVEIRGRPVAARVVKTPFWKKP</sequence>
<keyword evidence="3 7" id="KW-0032">Aminotransferase</keyword>
<dbReference type="GO" id="GO:0019464">
    <property type="term" value="P:glycine decarboxylation via glycine cleavage system"/>
    <property type="evidence" value="ECO:0007669"/>
    <property type="project" value="UniProtKB-UniRule"/>
</dbReference>
<comment type="similarity">
    <text evidence="1 7">Belongs to the GcvT family.</text>
</comment>
<dbReference type="InterPro" id="IPR028896">
    <property type="entry name" value="GcvT/YgfZ/DmdA"/>
</dbReference>
<comment type="catalytic activity">
    <reaction evidence="6 7">
        <text>N(6)-[(R)-S(8)-aminomethyldihydrolipoyl]-L-lysyl-[protein] + (6S)-5,6,7,8-tetrahydrofolate = N(6)-[(R)-dihydrolipoyl]-L-lysyl-[protein] + (6R)-5,10-methylene-5,6,7,8-tetrahydrofolate + NH4(+)</text>
        <dbReference type="Rhea" id="RHEA:16945"/>
        <dbReference type="Rhea" id="RHEA-COMP:10475"/>
        <dbReference type="Rhea" id="RHEA-COMP:10492"/>
        <dbReference type="ChEBI" id="CHEBI:15636"/>
        <dbReference type="ChEBI" id="CHEBI:28938"/>
        <dbReference type="ChEBI" id="CHEBI:57453"/>
        <dbReference type="ChEBI" id="CHEBI:83100"/>
        <dbReference type="ChEBI" id="CHEBI:83143"/>
        <dbReference type="EC" id="2.1.2.10"/>
    </reaction>
</comment>
<dbReference type="GO" id="GO:0032259">
    <property type="term" value="P:methylation"/>
    <property type="evidence" value="ECO:0007669"/>
    <property type="project" value="UniProtKB-KW"/>
</dbReference>
<comment type="subunit">
    <text evidence="7">The glycine cleavage system is composed of four proteins: P, T, L and H.</text>
</comment>
<evidence type="ECO:0000256" key="2">
    <source>
        <dbReference type="ARBA" id="ARBA00012616"/>
    </source>
</evidence>
<dbReference type="GO" id="GO:0005960">
    <property type="term" value="C:glycine cleavage complex"/>
    <property type="evidence" value="ECO:0007669"/>
    <property type="project" value="InterPro"/>
</dbReference>
<dbReference type="InterPro" id="IPR029043">
    <property type="entry name" value="GcvT/YgfZ_C"/>
</dbReference>
<evidence type="ECO:0000256" key="5">
    <source>
        <dbReference type="ARBA" id="ARBA00031395"/>
    </source>
</evidence>
<evidence type="ECO:0000256" key="7">
    <source>
        <dbReference type="HAMAP-Rule" id="MF_00259"/>
    </source>
</evidence>
<dbReference type="EC" id="2.1.2.10" evidence="2 7"/>
<evidence type="ECO:0000256" key="4">
    <source>
        <dbReference type="ARBA" id="ARBA00022679"/>
    </source>
</evidence>
<dbReference type="GO" id="GO:0008168">
    <property type="term" value="F:methyltransferase activity"/>
    <property type="evidence" value="ECO:0007669"/>
    <property type="project" value="UniProtKB-KW"/>
</dbReference>
<gene>
    <name evidence="7" type="primary">gcvT</name>
    <name evidence="11" type="ORF">SAMN05444354_12829</name>
</gene>
<dbReference type="Pfam" id="PF01571">
    <property type="entry name" value="GCV_T"/>
    <property type="match status" value="1"/>
</dbReference>
<dbReference type="NCBIfam" id="NF001567">
    <property type="entry name" value="PRK00389.1"/>
    <property type="match status" value="1"/>
</dbReference>
<dbReference type="GO" id="GO:0004047">
    <property type="term" value="F:aminomethyltransferase activity"/>
    <property type="evidence" value="ECO:0007669"/>
    <property type="project" value="UniProtKB-UniRule"/>
</dbReference>